<dbReference type="EMBL" id="QYBA01000035">
    <property type="protein sequence ID" value="TKY92347.1"/>
    <property type="molecule type" value="Genomic_DNA"/>
</dbReference>
<name>A0AC61SCS1_9EURY</name>
<evidence type="ECO:0000313" key="1">
    <source>
        <dbReference type="EMBL" id="TKY92347.1"/>
    </source>
</evidence>
<proteinExistence type="predicted"/>
<organism evidence="1 2">
    <name type="scientific">Candidatus Methanomarinus sp</name>
    <dbReference type="NCBI Taxonomy" id="3386244"/>
    <lineage>
        <taxon>Archaea</taxon>
        <taxon>Methanobacteriati</taxon>
        <taxon>Methanobacteriota</taxon>
        <taxon>Stenosarchaea group</taxon>
        <taxon>Methanomicrobia</taxon>
        <taxon>Methanosarcinales</taxon>
        <taxon>ANME-2 cluster</taxon>
        <taxon>Candidatus Methanocomedenaceae</taxon>
        <taxon>Candidatus Methanomarinus</taxon>
    </lineage>
</organism>
<reference evidence="1" key="1">
    <citation type="submission" date="2018-09" db="EMBL/GenBank/DDBJ databases">
        <title>A genomic encyclopedia of anaerobic methanotrophic archaea.</title>
        <authorList>
            <person name="Skennerton C.T."/>
            <person name="Chadwick G.L."/>
            <person name="Laso-Perez R."/>
            <person name="Leu A.O."/>
            <person name="Speth D.R."/>
            <person name="Yu H."/>
            <person name="Morgan-Lang C."/>
            <person name="Hatzenpichler R."/>
            <person name="Goudeau D."/>
            <person name="Malmstrom R."/>
            <person name="Woyke T."/>
            <person name="Hallam S."/>
            <person name="Tyson G.W."/>
            <person name="Wegener G."/>
            <person name="Boetius A."/>
            <person name="Orphan V.J."/>
        </authorList>
    </citation>
    <scope>NUCLEOTIDE SEQUENCE</scope>
    <source>
        <strain evidence="1">CONS3730D10UFb2</strain>
    </source>
</reference>
<sequence length="78" mass="9058">MKIIYYIQAIHMDSLVKDKNTINILLGTLEKLDDEIESAIDTLEIMSDPGTLNNIEEGLRDIKEGRFITFENFLRKEK</sequence>
<dbReference type="Proteomes" id="UP000315423">
    <property type="component" value="Unassembled WGS sequence"/>
</dbReference>
<accession>A0AC61SCS1</accession>
<evidence type="ECO:0000313" key="2">
    <source>
        <dbReference type="Proteomes" id="UP000315423"/>
    </source>
</evidence>
<comment type="caution">
    <text evidence="1">The sequence shown here is derived from an EMBL/GenBank/DDBJ whole genome shotgun (WGS) entry which is preliminary data.</text>
</comment>
<gene>
    <name evidence="1" type="ORF">C5S46_01070</name>
</gene>
<protein>
    <submittedName>
        <fullName evidence="1">Uncharacterized protein</fullName>
    </submittedName>
</protein>